<dbReference type="Pfam" id="PF11722">
    <property type="entry name" value="zf-TRM13_CCCH"/>
    <property type="match status" value="1"/>
</dbReference>
<protein>
    <recommendedName>
        <fullName evidence="1">tRNA:m(4)X modification enzyme TRM13</fullName>
        <ecNumber evidence="1">2.1.1.225</ecNumber>
    </recommendedName>
</protein>
<reference evidence="5 6" key="1">
    <citation type="submission" date="2019-07" db="EMBL/GenBank/DDBJ databases">
        <title>De Novo Assembly of kiwifruit Actinidia rufa.</title>
        <authorList>
            <person name="Sugita-Konishi S."/>
            <person name="Sato K."/>
            <person name="Mori E."/>
            <person name="Abe Y."/>
            <person name="Kisaki G."/>
            <person name="Hamano K."/>
            <person name="Suezawa K."/>
            <person name="Otani M."/>
            <person name="Fukuda T."/>
            <person name="Manabe T."/>
            <person name="Gomi K."/>
            <person name="Tabuchi M."/>
            <person name="Akimitsu K."/>
            <person name="Kataoka I."/>
        </authorList>
    </citation>
    <scope>NUCLEOTIDE SEQUENCE [LARGE SCALE GENOMIC DNA]</scope>
    <source>
        <strain evidence="6">cv. Fuchu</strain>
    </source>
</reference>
<dbReference type="Proteomes" id="UP000585474">
    <property type="component" value="Unassembled WGS sequence"/>
</dbReference>
<evidence type="ECO:0000313" key="6">
    <source>
        <dbReference type="Proteomes" id="UP000585474"/>
    </source>
</evidence>
<dbReference type="EMBL" id="BJWL01000017">
    <property type="protein sequence ID" value="GFZ04478.1"/>
    <property type="molecule type" value="Genomic_DNA"/>
</dbReference>
<dbReference type="InterPro" id="IPR029063">
    <property type="entry name" value="SAM-dependent_MTases_sf"/>
</dbReference>
<name>A0A7J0G159_9ERIC</name>
<evidence type="ECO:0000259" key="3">
    <source>
        <dbReference type="Pfam" id="PF05206"/>
    </source>
</evidence>
<keyword evidence="1 5" id="KW-0489">Methyltransferase</keyword>
<dbReference type="EC" id="2.1.1.225" evidence="1"/>
<dbReference type="PANTHER" id="PTHR12998">
    <property type="entry name" value="TRNA:M(4)X MODIFICATION ENZYME TRM13 HOMOLOG"/>
    <property type="match status" value="1"/>
</dbReference>
<accession>A0A7J0G159</accession>
<dbReference type="GO" id="GO:0106050">
    <property type="term" value="F:tRNA 2'-O-methyltransferase activity"/>
    <property type="evidence" value="ECO:0007669"/>
    <property type="project" value="UniProtKB-UniRule"/>
</dbReference>
<feature type="domain" description="Zinc finger CCCH-type TRM13" evidence="4">
    <location>
        <begin position="4"/>
        <end position="24"/>
    </location>
</feature>
<evidence type="ECO:0000259" key="4">
    <source>
        <dbReference type="Pfam" id="PF11722"/>
    </source>
</evidence>
<dbReference type="Pfam" id="PF05206">
    <property type="entry name" value="TRM13"/>
    <property type="match status" value="1"/>
</dbReference>
<evidence type="ECO:0000313" key="5">
    <source>
        <dbReference type="EMBL" id="GFZ04478.1"/>
    </source>
</evidence>
<gene>
    <name evidence="5" type="ORF">Acr_17g0000500</name>
</gene>
<dbReference type="SUPFAM" id="SSF53335">
    <property type="entry name" value="S-adenosyl-L-methionine-dependent methyltransferases"/>
    <property type="match status" value="1"/>
</dbReference>
<comment type="catalytic activity">
    <reaction evidence="1">
        <text>adenosine(4) in tRNA(His) + S-adenosyl-L-methionine = 2'-O-methyladenosine(4) in tRNA(His) + S-adenosyl-L-homocysteine + H(+)</text>
        <dbReference type="Rhea" id="RHEA:43196"/>
        <dbReference type="Rhea" id="RHEA-COMP:10401"/>
        <dbReference type="Rhea" id="RHEA-COMP:10402"/>
        <dbReference type="ChEBI" id="CHEBI:15378"/>
        <dbReference type="ChEBI" id="CHEBI:57856"/>
        <dbReference type="ChEBI" id="CHEBI:59789"/>
        <dbReference type="ChEBI" id="CHEBI:74411"/>
        <dbReference type="ChEBI" id="CHEBI:74477"/>
        <dbReference type="EC" id="2.1.1.225"/>
    </reaction>
</comment>
<sequence length="419" mass="47262">MESRCKFWLPKKNRFCANTPLNNSFTVLKENLEGHVRRCPLLKHVQSLSTQPFYQKGIHAGTDDDDDDDDDDDEEEEEEEEENKDETKSNLDKIQAVHSSICTDIQDSYKIPQACDVWINREVDGKLPFQEKHVLQQASILGNLEEFGVLKNSGEHISRDNYDSSVPAVIEFGAGRGYLTQMLADCYGIKKVFLVERKSYKLKADRSLRQKESLILERLRIDIEDLNLNAVESLQGIPYLAIGKHLCGPATDMSLRCCLGKKCPQGQVARVNTDSNLRGLAIATCCHHLCQWTHYINKSYLSNLGITKDIFHAITWFTSWAVDADHSSDLSGGVHGASDLQFIGLEDCGKDGCGVEDIFRDMRAVERALLGFMCKDIIDMGRLMWIKKKWPRSSACQVCAIQDLSGKPFADCQRVMVNS</sequence>
<keyword evidence="1" id="KW-0862">Zinc</keyword>
<feature type="compositionally biased region" description="Acidic residues" evidence="2">
    <location>
        <begin position="63"/>
        <end position="84"/>
    </location>
</feature>
<dbReference type="InterPro" id="IPR039044">
    <property type="entry name" value="Trm13"/>
</dbReference>
<dbReference type="PANTHER" id="PTHR12998:SF0">
    <property type="entry name" value="TRNA:M(4)X MODIFICATION ENZYME TRM13 HOMOLOG"/>
    <property type="match status" value="1"/>
</dbReference>
<keyword evidence="1" id="KW-0949">S-adenosyl-L-methionine</keyword>
<comment type="catalytic activity">
    <reaction evidence="1">
        <text>cytidine(4) in tRNA(Pro) + S-adenosyl-L-methionine = 2'-O-methylcytidine(4) in tRNA(Pro) + S-adenosyl-L-homocysteine + H(+)</text>
        <dbReference type="Rhea" id="RHEA:32767"/>
        <dbReference type="Rhea" id="RHEA-COMP:10397"/>
        <dbReference type="Rhea" id="RHEA-COMP:10398"/>
        <dbReference type="ChEBI" id="CHEBI:15378"/>
        <dbReference type="ChEBI" id="CHEBI:57856"/>
        <dbReference type="ChEBI" id="CHEBI:59789"/>
        <dbReference type="ChEBI" id="CHEBI:74495"/>
        <dbReference type="ChEBI" id="CHEBI:82748"/>
        <dbReference type="EC" id="2.1.1.225"/>
    </reaction>
</comment>
<proteinExistence type="inferred from homology"/>
<feature type="domain" description="Methyltransferase TRM13" evidence="3">
    <location>
        <begin position="135"/>
        <end position="389"/>
    </location>
</feature>
<comment type="similarity">
    <text evidence="1">Belongs to the methyltransferase TRM13 family.</text>
</comment>
<keyword evidence="1 5" id="KW-0808">Transferase</keyword>
<dbReference type="InterPro" id="IPR021721">
    <property type="entry name" value="Znf_CCCH-type_TRM13"/>
</dbReference>
<keyword evidence="1" id="KW-0863">Zinc-finger</keyword>
<comment type="catalytic activity">
    <reaction evidence="1">
        <text>cytidine(4) in tRNA(Gly)(GCC) + S-adenosyl-L-methionine = 2'-O-methylcytidine(4) in tRNA(Gly)(GCC) + S-adenosyl-L-homocysteine + H(+)</text>
        <dbReference type="Rhea" id="RHEA:43192"/>
        <dbReference type="Rhea" id="RHEA-COMP:10399"/>
        <dbReference type="Rhea" id="RHEA-COMP:10400"/>
        <dbReference type="ChEBI" id="CHEBI:15378"/>
        <dbReference type="ChEBI" id="CHEBI:57856"/>
        <dbReference type="ChEBI" id="CHEBI:59789"/>
        <dbReference type="ChEBI" id="CHEBI:74495"/>
        <dbReference type="ChEBI" id="CHEBI:82748"/>
        <dbReference type="EC" id="2.1.1.225"/>
    </reaction>
</comment>
<dbReference type="GO" id="GO:0030488">
    <property type="term" value="P:tRNA methylation"/>
    <property type="evidence" value="ECO:0007669"/>
    <property type="project" value="InterPro"/>
</dbReference>
<dbReference type="OrthoDB" id="258806at2759"/>
<feature type="region of interest" description="Disordered" evidence="2">
    <location>
        <begin position="53"/>
        <end position="90"/>
    </location>
</feature>
<comment type="function">
    <text evidence="1">tRNA methylase which 2'-O-methylates cytidine(4) in tRNA(Pro) and tRNA(Gly)(GCC), and adenosine(4) in tRNA(His).</text>
</comment>
<keyword evidence="1" id="KW-0819">tRNA processing</keyword>
<dbReference type="InterPro" id="IPR007871">
    <property type="entry name" value="Methyltransferase_TRM13"/>
</dbReference>
<keyword evidence="1" id="KW-0479">Metal-binding</keyword>
<evidence type="ECO:0000256" key="1">
    <source>
        <dbReference type="RuleBase" id="RU367103"/>
    </source>
</evidence>
<organism evidence="5 6">
    <name type="scientific">Actinidia rufa</name>
    <dbReference type="NCBI Taxonomy" id="165716"/>
    <lineage>
        <taxon>Eukaryota</taxon>
        <taxon>Viridiplantae</taxon>
        <taxon>Streptophyta</taxon>
        <taxon>Embryophyta</taxon>
        <taxon>Tracheophyta</taxon>
        <taxon>Spermatophyta</taxon>
        <taxon>Magnoliopsida</taxon>
        <taxon>eudicotyledons</taxon>
        <taxon>Gunneridae</taxon>
        <taxon>Pentapetalae</taxon>
        <taxon>asterids</taxon>
        <taxon>Ericales</taxon>
        <taxon>Actinidiaceae</taxon>
        <taxon>Actinidia</taxon>
    </lineage>
</organism>
<evidence type="ECO:0000256" key="2">
    <source>
        <dbReference type="SAM" id="MobiDB-lite"/>
    </source>
</evidence>
<comment type="caution">
    <text evidence="5">The sequence shown here is derived from an EMBL/GenBank/DDBJ whole genome shotgun (WGS) entry which is preliminary data.</text>
</comment>
<dbReference type="AlphaFoldDB" id="A0A7J0G159"/>
<dbReference type="GO" id="GO:0008270">
    <property type="term" value="F:zinc ion binding"/>
    <property type="evidence" value="ECO:0007669"/>
    <property type="project" value="UniProtKB-KW"/>
</dbReference>
<keyword evidence="6" id="KW-1185">Reference proteome</keyword>